<evidence type="ECO:0000313" key="1">
    <source>
        <dbReference type="EMBL" id="MDO0821307.1"/>
    </source>
</evidence>
<dbReference type="Pfam" id="PF09391">
    <property type="entry name" value="DUF2000"/>
    <property type="match status" value="1"/>
</dbReference>
<dbReference type="InterPro" id="IPR018988">
    <property type="entry name" value="DUF2000"/>
</dbReference>
<proteinExistence type="predicted"/>
<evidence type="ECO:0000313" key="2">
    <source>
        <dbReference type="Proteomes" id="UP001176021"/>
    </source>
</evidence>
<comment type="caution">
    <text evidence="1">The sequence shown here is derived from an EMBL/GenBank/DDBJ whole genome shotgun (WGS) entry which is preliminary data.</text>
</comment>
<dbReference type="SUPFAM" id="SSF102462">
    <property type="entry name" value="Peptidyl-tRNA hydrolase II"/>
    <property type="match status" value="1"/>
</dbReference>
<protein>
    <submittedName>
        <fullName evidence="1">DUF2000 domain-containing protein</fullName>
    </submittedName>
</protein>
<dbReference type="PIRSF" id="PIRSF033736">
    <property type="entry name" value="UCP033763"/>
    <property type="match status" value="1"/>
</dbReference>
<name>A0ABT8QJ27_9FIRM</name>
<reference evidence="1" key="1">
    <citation type="submission" date="2022-05" db="EMBL/GenBank/DDBJ databases">
        <title>Expanded diversity of anoxic marine methylotrophy in a Black Sea sulfate reducing microorganism.</title>
        <authorList>
            <person name="Fischer P.Q."/>
            <person name="Stams A.J.M."/>
            <person name="Villanueva L."/>
            <person name="Sousa D.Z."/>
        </authorList>
    </citation>
    <scope>NUCLEOTIDE SEQUENCE</scope>
    <source>
        <strain evidence="1">P130</strain>
    </source>
</reference>
<organism evidence="1 2">
    <name type="scientific">Desulfosporosinus nitroreducens</name>
    <dbReference type="NCBI Taxonomy" id="2018668"/>
    <lineage>
        <taxon>Bacteria</taxon>
        <taxon>Bacillati</taxon>
        <taxon>Bacillota</taxon>
        <taxon>Clostridia</taxon>
        <taxon>Eubacteriales</taxon>
        <taxon>Desulfitobacteriaceae</taxon>
        <taxon>Desulfosporosinus</taxon>
    </lineage>
</organism>
<dbReference type="InterPro" id="IPR017021">
    <property type="entry name" value="UCP033763"/>
</dbReference>
<gene>
    <name evidence="1" type="ORF">M8H41_00330</name>
</gene>
<accession>A0ABT8QJ27</accession>
<dbReference type="Proteomes" id="UP001176021">
    <property type="component" value="Unassembled WGS sequence"/>
</dbReference>
<dbReference type="InterPro" id="IPR023476">
    <property type="entry name" value="Pep_tRNA_hydro_II_dom_sf"/>
</dbReference>
<sequence length="135" mass="14453">MKTVIIVDNELPLGLIANTSAALGLSLGSNIAGLIGPPVKDNNENIHLGITNINMPILSATREQIKKIYNNLKAESNSELIVIDFSTLAQQSKSYDDYVNKMENEDADGLSYLGICIYGAKGAVNKVTGNISTLK</sequence>
<keyword evidence="2" id="KW-1185">Reference proteome</keyword>
<dbReference type="RefSeq" id="WP_252467156.1">
    <property type="nucleotide sequence ID" value="NZ_JAMHFY010000002.1"/>
</dbReference>
<dbReference type="EMBL" id="JAMJEV010000001">
    <property type="protein sequence ID" value="MDO0821307.1"/>
    <property type="molecule type" value="Genomic_DNA"/>
</dbReference>
<dbReference type="Gene3D" id="3.40.1490.10">
    <property type="entry name" value="Bit1"/>
    <property type="match status" value="1"/>
</dbReference>